<organism evidence="1 2">
    <name type="scientific">Populus trichocarpa</name>
    <name type="common">Western balsam poplar</name>
    <name type="synonym">Populus balsamifera subsp. trichocarpa</name>
    <dbReference type="NCBI Taxonomy" id="3694"/>
    <lineage>
        <taxon>Eukaryota</taxon>
        <taxon>Viridiplantae</taxon>
        <taxon>Streptophyta</taxon>
        <taxon>Embryophyta</taxon>
        <taxon>Tracheophyta</taxon>
        <taxon>Spermatophyta</taxon>
        <taxon>Magnoliopsida</taxon>
        <taxon>eudicotyledons</taxon>
        <taxon>Gunneridae</taxon>
        <taxon>Pentapetalae</taxon>
        <taxon>rosids</taxon>
        <taxon>fabids</taxon>
        <taxon>Malpighiales</taxon>
        <taxon>Salicaceae</taxon>
        <taxon>Saliceae</taxon>
        <taxon>Populus</taxon>
    </lineage>
</organism>
<dbReference type="InParanoid" id="B9N082"/>
<evidence type="ECO:0000313" key="2">
    <source>
        <dbReference type="Proteomes" id="UP000006729"/>
    </source>
</evidence>
<dbReference type="EMBL" id="CM009304">
    <property type="protein sequence ID" value="PNT00550.1"/>
    <property type="molecule type" value="Genomic_DNA"/>
</dbReference>
<dbReference type="Proteomes" id="UP000006729">
    <property type="component" value="Chromosome 15"/>
</dbReference>
<keyword evidence="2" id="KW-1185">Reference proteome</keyword>
<proteinExistence type="predicted"/>
<name>B9N082_POPTR</name>
<accession>B9N082</accession>
<dbReference type="AlphaFoldDB" id="B9N082"/>
<gene>
    <name evidence="1" type="ORF">POPTR_015G054800</name>
</gene>
<reference evidence="1 2" key="1">
    <citation type="journal article" date="2006" name="Science">
        <title>The genome of black cottonwood, Populus trichocarpa (Torr. &amp; Gray).</title>
        <authorList>
            <person name="Tuskan G.A."/>
            <person name="Difazio S."/>
            <person name="Jansson S."/>
            <person name="Bohlmann J."/>
            <person name="Grigoriev I."/>
            <person name="Hellsten U."/>
            <person name="Putnam N."/>
            <person name="Ralph S."/>
            <person name="Rombauts S."/>
            <person name="Salamov A."/>
            <person name="Schein J."/>
            <person name="Sterck L."/>
            <person name="Aerts A."/>
            <person name="Bhalerao R.R."/>
            <person name="Bhalerao R.P."/>
            <person name="Blaudez D."/>
            <person name="Boerjan W."/>
            <person name="Brun A."/>
            <person name="Brunner A."/>
            <person name="Busov V."/>
            <person name="Campbell M."/>
            <person name="Carlson J."/>
            <person name="Chalot M."/>
            <person name="Chapman J."/>
            <person name="Chen G.L."/>
            <person name="Cooper D."/>
            <person name="Coutinho P.M."/>
            <person name="Couturier J."/>
            <person name="Covert S."/>
            <person name="Cronk Q."/>
            <person name="Cunningham R."/>
            <person name="Davis J."/>
            <person name="Degroeve S."/>
            <person name="Dejardin A."/>
            <person name="Depamphilis C."/>
            <person name="Detter J."/>
            <person name="Dirks B."/>
            <person name="Dubchak I."/>
            <person name="Duplessis S."/>
            <person name="Ehlting J."/>
            <person name="Ellis B."/>
            <person name="Gendler K."/>
            <person name="Goodstein D."/>
            <person name="Gribskov M."/>
            <person name="Grimwood J."/>
            <person name="Groover A."/>
            <person name="Gunter L."/>
            <person name="Hamberger B."/>
            <person name="Heinze B."/>
            <person name="Helariutta Y."/>
            <person name="Henrissat B."/>
            <person name="Holligan D."/>
            <person name="Holt R."/>
            <person name="Huang W."/>
            <person name="Islam-Faridi N."/>
            <person name="Jones S."/>
            <person name="Jones-Rhoades M."/>
            <person name="Jorgensen R."/>
            <person name="Joshi C."/>
            <person name="Kangasjarvi J."/>
            <person name="Karlsson J."/>
            <person name="Kelleher C."/>
            <person name="Kirkpatrick R."/>
            <person name="Kirst M."/>
            <person name="Kohler A."/>
            <person name="Kalluri U."/>
            <person name="Larimer F."/>
            <person name="Leebens-Mack J."/>
            <person name="Leple J.C."/>
            <person name="Locascio P."/>
            <person name="Lou Y."/>
            <person name="Lucas S."/>
            <person name="Martin F."/>
            <person name="Montanini B."/>
            <person name="Napoli C."/>
            <person name="Nelson D.R."/>
            <person name="Nelson C."/>
            <person name="Nieminen K."/>
            <person name="Nilsson O."/>
            <person name="Pereda V."/>
            <person name="Peter G."/>
            <person name="Philippe R."/>
            <person name="Pilate G."/>
            <person name="Poliakov A."/>
            <person name="Razumovskaya J."/>
            <person name="Richardson P."/>
            <person name="Rinaldi C."/>
            <person name="Ritland K."/>
            <person name="Rouze P."/>
            <person name="Ryaboy D."/>
            <person name="Schmutz J."/>
            <person name="Schrader J."/>
            <person name="Segerman B."/>
            <person name="Shin H."/>
            <person name="Siddiqui A."/>
            <person name="Sterky F."/>
            <person name="Terry A."/>
            <person name="Tsai C.J."/>
            <person name="Uberbacher E."/>
            <person name="Unneberg P."/>
            <person name="Vahala J."/>
            <person name="Wall K."/>
            <person name="Wessler S."/>
            <person name="Yang G."/>
            <person name="Yin T."/>
            <person name="Douglas C."/>
            <person name="Marra M."/>
            <person name="Sandberg G."/>
            <person name="Van de Peer Y."/>
            <person name="Rokhsar D."/>
        </authorList>
    </citation>
    <scope>NUCLEOTIDE SEQUENCE [LARGE SCALE GENOMIC DNA]</scope>
    <source>
        <strain evidence="2">cv. Nisqually</strain>
    </source>
</reference>
<evidence type="ECO:0000313" key="1">
    <source>
        <dbReference type="EMBL" id="PNT00550.1"/>
    </source>
</evidence>
<dbReference type="HOGENOM" id="CLU_1581171_0_0_1"/>
<protein>
    <submittedName>
        <fullName evidence="1">Uncharacterized protein</fullName>
    </submittedName>
</protein>
<sequence>MGAGTVAAHPSTRHRYWRRAICFGSSVNEGYSTVANLAARRCDGREGVALLGPEQLVSPLCSGCRWRLLGLRVPPCGERAGSQLGSSLAPATEREVKLLWSKGQRKMRAELGGGRSGEGVLVLGDDSGDGGSAMAFFFFKAEGHRLAFVGWERRGAMGRCQKSRGKRGA</sequence>